<organism evidence="2 3">
    <name type="scientific">Nostocoides veronense</name>
    <dbReference type="NCBI Taxonomy" id="330836"/>
    <lineage>
        <taxon>Bacteria</taxon>
        <taxon>Bacillati</taxon>
        <taxon>Actinomycetota</taxon>
        <taxon>Actinomycetes</taxon>
        <taxon>Micrococcales</taxon>
        <taxon>Intrasporangiaceae</taxon>
        <taxon>Nostocoides</taxon>
    </lineage>
</organism>
<accession>A0ABP4XN33</accession>
<gene>
    <name evidence="2" type="ORF">GCM10009811_08050</name>
</gene>
<evidence type="ECO:0000313" key="3">
    <source>
        <dbReference type="Proteomes" id="UP001499938"/>
    </source>
</evidence>
<comment type="caution">
    <text evidence="2">The sequence shown here is derived from an EMBL/GenBank/DDBJ whole genome shotgun (WGS) entry which is preliminary data.</text>
</comment>
<sequence>MGQELQGKLVVHVNHELPDVVRFNEYLERYADVEFIPVPYHDRSSSRGATWRADFVRIVGERASSAAHGRPIVVIEDGGYFLEALHTLQLDMNAELCVEQTMFGRRRAVALSTAGDLRIPVISCARAIEKCRAEPHFLAIRLAELLSEYLLYTDAPSLLGKRIMILGYGILGRALSWRLRAAYRADVTVVEPLEECRNAARSEGFISYPRIQDVLECVDIIVGASGTSSLARDDLHLILDKRGHVNGVRLTLVSVSSGEVEFQDILKQEMKAQKYPWGLLAFDEYGRDFNMLADGRPLNFFGRGLSLPFPVAHLINFRLMEGLAWALTSSPALRAEVYDWASFDKAGSDLGVSEEVILRNLVSELGLSHGPEDPREVLITHGLYSVHPCERLLKGDTGQ</sequence>
<dbReference type="Gene3D" id="3.40.50.720">
    <property type="entry name" value="NAD(P)-binding Rossmann-like Domain"/>
    <property type="match status" value="1"/>
</dbReference>
<evidence type="ECO:0000259" key="1">
    <source>
        <dbReference type="SMART" id="SM00997"/>
    </source>
</evidence>
<dbReference type="EMBL" id="BAAAPO010000015">
    <property type="protein sequence ID" value="GAA1785295.1"/>
    <property type="molecule type" value="Genomic_DNA"/>
</dbReference>
<dbReference type="SMART" id="SM00997">
    <property type="entry name" value="AdoHcyase_NAD"/>
    <property type="match status" value="1"/>
</dbReference>
<protein>
    <recommendedName>
        <fullName evidence="1">S-adenosyl-L-homocysteine hydrolase NAD binding domain-containing protein</fullName>
    </recommendedName>
</protein>
<dbReference type="Proteomes" id="UP001499938">
    <property type="component" value="Unassembled WGS sequence"/>
</dbReference>
<reference evidence="3" key="1">
    <citation type="journal article" date="2019" name="Int. J. Syst. Evol. Microbiol.">
        <title>The Global Catalogue of Microorganisms (GCM) 10K type strain sequencing project: providing services to taxonomists for standard genome sequencing and annotation.</title>
        <authorList>
            <consortium name="The Broad Institute Genomics Platform"/>
            <consortium name="The Broad Institute Genome Sequencing Center for Infectious Disease"/>
            <person name="Wu L."/>
            <person name="Ma J."/>
        </authorList>
    </citation>
    <scope>NUCLEOTIDE SEQUENCE [LARGE SCALE GENOMIC DNA]</scope>
    <source>
        <strain evidence="3">JCM 15592</strain>
    </source>
</reference>
<proteinExistence type="predicted"/>
<name>A0ABP4XN33_9MICO</name>
<keyword evidence="3" id="KW-1185">Reference proteome</keyword>
<dbReference type="InterPro" id="IPR036291">
    <property type="entry name" value="NAD(P)-bd_dom_sf"/>
</dbReference>
<feature type="domain" description="S-adenosyl-L-homocysteine hydrolase NAD binding" evidence="1">
    <location>
        <begin position="146"/>
        <end position="305"/>
    </location>
</feature>
<evidence type="ECO:0000313" key="2">
    <source>
        <dbReference type="EMBL" id="GAA1785295.1"/>
    </source>
</evidence>
<dbReference type="InterPro" id="IPR015878">
    <property type="entry name" value="Ado_hCys_hydrolase_NAD-bd"/>
</dbReference>
<dbReference type="SUPFAM" id="SSF51735">
    <property type="entry name" value="NAD(P)-binding Rossmann-fold domains"/>
    <property type="match status" value="1"/>
</dbReference>